<organism evidence="1 2">
    <name type="scientific">Jaapia argillacea MUCL 33604</name>
    <dbReference type="NCBI Taxonomy" id="933084"/>
    <lineage>
        <taxon>Eukaryota</taxon>
        <taxon>Fungi</taxon>
        <taxon>Dikarya</taxon>
        <taxon>Basidiomycota</taxon>
        <taxon>Agaricomycotina</taxon>
        <taxon>Agaricomycetes</taxon>
        <taxon>Agaricomycetidae</taxon>
        <taxon>Jaapiales</taxon>
        <taxon>Jaapiaceae</taxon>
        <taxon>Jaapia</taxon>
    </lineage>
</organism>
<dbReference type="EMBL" id="KL197717">
    <property type="protein sequence ID" value="KDQ58640.1"/>
    <property type="molecule type" value="Genomic_DNA"/>
</dbReference>
<dbReference type="InParanoid" id="A0A067PXM2"/>
<protein>
    <recommendedName>
        <fullName evidence="3">F-box domain-containing protein</fullName>
    </recommendedName>
</protein>
<name>A0A067PXM2_9AGAM</name>
<gene>
    <name evidence="1" type="ORF">JAAARDRAFT_128336</name>
</gene>
<accession>A0A067PXM2</accession>
<dbReference type="Proteomes" id="UP000027265">
    <property type="component" value="Unassembled WGS sequence"/>
</dbReference>
<evidence type="ECO:0000313" key="2">
    <source>
        <dbReference type="Proteomes" id="UP000027265"/>
    </source>
</evidence>
<dbReference type="HOGENOM" id="CLU_1431223_0_0_1"/>
<sequence length="190" mass="21917">FPQELVDNIIDHLHGDIIMLRACALTSRHWLPTARYHIFHRISIWTDIDLARFLHLLHTAPHTAPYISILSLGECPDTWAQHLLLLQQLLPNVNELIVNNLDFFDTCDEMLDFFYNHFPWIKSLQLFGSFVGNAKDFVDLLHAKPNLESILLRTSISTNSLTPQLRSRAGVHYPNSRRSPQIFHSLSTSI</sequence>
<evidence type="ECO:0008006" key="3">
    <source>
        <dbReference type="Google" id="ProtNLM"/>
    </source>
</evidence>
<reference evidence="2" key="1">
    <citation type="journal article" date="2014" name="Proc. Natl. Acad. Sci. U.S.A.">
        <title>Extensive sampling of basidiomycete genomes demonstrates inadequacy of the white-rot/brown-rot paradigm for wood decay fungi.</title>
        <authorList>
            <person name="Riley R."/>
            <person name="Salamov A.A."/>
            <person name="Brown D.W."/>
            <person name="Nagy L.G."/>
            <person name="Floudas D."/>
            <person name="Held B.W."/>
            <person name="Levasseur A."/>
            <person name="Lombard V."/>
            <person name="Morin E."/>
            <person name="Otillar R."/>
            <person name="Lindquist E.A."/>
            <person name="Sun H."/>
            <person name="LaButti K.M."/>
            <person name="Schmutz J."/>
            <person name="Jabbour D."/>
            <person name="Luo H."/>
            <person name="Baker S.E."/>
            <person name="Pisabarro A.G."/>
            <person name="Walton J.D."/>
            <person name="Blanchette R.A."/>
            <person name="Henrissat B."/>
            <person name="Martin F."/>
            <person name="Cullen D."/>
            <person name="Hibbett D.S."/>
            <person name="Grigoriev I.V."/>
        </authorList>
    </citation>
    <scope>NUCLEOTIDE SEQUENCE [LARGE SCALE GENOMIC DNA]</scope>
    <source>
        <strain evidence="2">MUCL 33604</strain>
    </source>
</reference>
<evidence type="ECO:0000313" key="1">
    <source>
        <dbReference type="EMBL" id="KDQ58640.1"/>
    </source>
</evidence>
<dbReference type="OrthoDB" id="2788229at2759"/>
<proteinExistence type="predicted"/>
<feature type="non-terminal residue" evidence="1">
    <location>
        <position position="1"/>
    </location>
</feature>
<dbReference type="AlphaFoldDB" id="A0A067PXM2"/>
<dbReference type="STRING" id="933084.A0A067PXM2"/>
<keyword evidence="2" id="KW-1185">Reference proteome</keyword>